<dbReference type="PANTHER" id="PTHR14130:SF14">
    <property type="entry name" value="RHO GTPASE-ACTIVATING PROTEIN 92B"/>
    <property type="match status" value="1"/>
</dbReference>
<dbReference type="InterPro" id="IPR047165">
    <property type="entry name" value="RHG17/44/SH3BP1-like"/>
</dbReference>
<sequence>MEKTKKDVSQKFKRFKHEIFNNSKKDDDWELKAVAALEQRNQKVIAAVATYKKNVANTIKTGLREENVDKRRKKLDEFSLCLDLREGSTDLASAHSTCLHNVMNKIAQALQVILEEKVDFEIARKALEKSADITQQQQLQDTYDASAQKLENQKDNTITDIFTLASKEQEIAKSFAALLEEELEYHRTAMRTIEMILPDVRRDIDNARPRPVFGVDLTEHLRHTNTRTAVVIEKCCTMLRNTGFKDKGLFRVNGNNTKIRRMKAAFDAGQIDLDEAAYVNDPFCICSVLKCYLRELPDPLLTNRLFHDWVAASKKEGEERLRAIEACIVQLPAAHRHNLTYLVHFLSDMLQYEDITSMNAGNLAIVMGPNLLGGDLEGNNAVGTKIVETLLKNANRFFGIPEHERKLLDRSESEYLGSSPQFRSDTGSWGVSPRTRPKEKAPPPPVPSSNSGRNSDLLIDYDDDSLKRNNGQMSNKPHVYEHVHQSGDNSFESDGSFSEEAEDGIHRSDSDKKPSRPPPPTYRANYDNISLQNRPMSYNLAVGTAGIEPPPRTHHHSHSLSQQQLPMVIENPMLAAKNSSKPSDSLLTERQFSQPEPLQQTENREIKKPTVMQENLIGKGVGVTDTLNRTVVSIDSSGSSPIPPLKSSKPPLPTKPKPNDKESSRL</sequence>
<dbReference type="Gene3D" id="1.10.555.10">
    <property type="entry name" value="Rho GTPase activation protein"/>
    <property type="match status" value="1"/>
</dbReference>
<organism evidence="4 5">
    <name type="scientific">Diploscapter pachys</name>
    <dbReference type="NCBI Taxonomy" id="2018661"/>
    <lineage>
        <taxon>Eukaryota</taxon>
        <taxon>Metazoa</taxon>
        <taxon>Ecdysozoa</taxon>
        <taxon>Nematoda</taxon>
        <taxon>Chromadorea</taxon>
        <taxon>Rhabditida</taxon>
        <taxon>Rhabditina</taxon>
        <taxon>Rhabditomorpha</taxon>
        <taxon>Rhabditoidea</taxon>
        <taxon>Rhabditidae</taxon>
        <taxon>Diploscapter</taxon>
    </lineage>
</organism>
<feature type="region of interest" description="Disordered" evidence="2">
    <location>
        <begin position="542"/>
        <end position="562"/>
    </location>
</feature>
<gene>
    <name evidence="4" type="ORF">WR25_04786</name>
</gene>
<dbReference type="Pfam" id="PF00620">
    <property type="entry name" value="RhoGAP"/>
    <property type="match status" value="1"/>
</dbReference>
<dbReference type="Proteomes" id="UP000218231">
    <property type="component" value="Unassembled WGS sequence"/>
</dbReference>
<feature type="compositionally biased region" description="Basic and acidic residues" evidence="2">
    <location>
        <begin position="503"/>
        <end position="514"/>
    </location>
</feature>
<feature type="domain" description="Rho-GAP" evidence="3">
    <location>
        <begin position="215"/>
        <end position="398"/>
    </location>
</feature>
<evidence type="ECO:0000313" key="5">
    <source>
        <dbReference type="Proteomes" id="UP000218231"/>
    </source>
</evidence>
<dbReference type="GO" id="GO:0005096">
    <property type="term" value="F:GTPase activator activity"/>
    <property type="evidence" value="ECO:0007669"/>
    <property type="project" value="UniProtKB-KW"/>
</dbReference>
<proteinExistence type="predicted"/>
<dbReference type="PANTHER" id="PTHR14130">
    <property type="entry name" value="3BP-1 RELATED RHOGAP"/>
    <property type="match status" value="1"/>
</dbReference>
<feature type="compositionally biased region" description="Basic and acidic residues" evidence="2">
    <location>
        <begin position="657"/>
        <end position="666"/>
    </location>
</feature>
<feature type="compositionally biased region" description="Polar residues" evidence="2">
    <location>
        <begin position="416"/>
        <end position="429"/>
    </location>
</feature>
<protein>
    <recommendedName>
        <fullName evidence="3">Rho-GAP domain-containing protein</fullName>
    </recommendedName>
</protein>
<evidence type="ECO:0000256" key="1">
    <source>
        <dbReference type="ARBA" id="ARBA00022468"/>
    </source>
</evidence>
<dbReference type="PROSITE" id="PS50238">
    <property type="entry name" value="RHOGAP"/>
    <property type="match status" value="1"/>
</dbReference>
<dbReference type="InterPro" id="IPR008936">
    <property type="entry name" value="Rho_GTPase_activation_prot"/>
</dbReference>
<dbReference type="SMART" id="SM00324">
    <property type="entry name" value="RhoGAP"/>
    <property type="match status" value="1"/>
</dbReference>
<dbReference type="SUPFAM" id="SSF103657">
    <property type="entry name" value="BAR/IMD domain-like"/>
    <property type="match status" value="1"/>
</dbReference>
<feature type="compositionally biased region" description="Polar residues" evidence="2">
    <location>
        <begin position="577"/>
        <end position="601"/>
    </location>
</feature>
<dbReference type="InterPro" id="IPR027267">
    <property type="entry name" value="AH/BAR_dom_sf"/>
</dbReference>
<feature type="compositionally biased region" description="Low complexity" evidence="2">
    <location>
        <begin position="633"/>
        <end position="649"/>
    </location>
</feature>
<dbReference type="InterPro" id="IPR000198">
    <property type="entry name" value="RhoGAP_dom"/>
</dbReference>
<feature type="region of interest" description="Disordered" evidence="2">
    <location>
        <begin position="632"/>
        <end position="666"/>
    </location>
</feature>
<evidence type="ECO:0000313" key="4">
    <source>
        <dbReference type="EMBL" id="PAV85449.1"/>
    </source>
</evidence>
<keyword evidence="1" id="KW-0343">GTPase activation</keyword>
<dbReference type="GO" id="GO:0035020">
    <property type="term" value="P:regulation of Rac protein signal transduction"/>
    <property type="evidence" value="ECO:0007669"/>
    <property type="project" value="TreeGrafter"/>
</dbReference>
<accession>A0A2A2LH08</accession>
<reference evidence="4 5" key="1">
    <citation type="journal article" date="2017" name="Curr. Biol.">
        <title>Genome architecture and evolution of a unichromosomal asexual nematode.</title>
        <authorList>
            <person name="Fradin H."/>
            <person name="Zegar C."/>
            <person name="Gutwein M."/>
            <person name="Lucas J."/>
            <person name="Kovtun M."/>
            <person name="Corcoran D."/>
            <person name="Baugh L.R."/>
            <person name="Kiontke K."/>
            <person name="Gunsalus K."/>
            <person name="Fitch D.H."/>
            <person name="Piano F."/>
        </authorList>
    </citation>
    <scope>NUCLEOTIDE SEQUENCE [LARGE SCALE GENOMIC DNA]</scope>
    <source>
        <strain evidence="4">PF1309</strain>
    </source>
</reference>
<evidence type="ECO:0000259" key="3">
    <source>
        <dbReference type="PROSITE" id="PS50238"/>
    </source>
</evidence>
<dbReference type="GO" id="GO:0032956">
    <property type="term" value="P:regulation of actin cytoskeleton organization"/>
    <property type="evidence" value="ECO:0007669"/>
    <property type="project" value="TreeGrafter"/>
</dbReference>
<dbReference type="SUPFAM" id="SSF48350">
    <property type="entry name" value="GTPase activation domain, GAP"/>
    <property type="match status" value="1"/>
</dbReference>
<dbReference type="Gene3D" id="1.20.1270.60">
    <property type="entry name" value="Arfaptin homology (AH) domain/BAR domain"/>
    <property type="match status" value="1"/>
</dbReference>
<feature type="region of interest" description="Disordered" evidence="2">
    <location>
        <begin position="414"/>
        <end position="530"/>
    </location>
</feature>
<feature type="compositionally biased region" description="Polar residues" evidence="2">
    <location>
        <begin position="486"/>
        <end position="496"/>
    </location>
</feature>
<dbReference type="EMBL" id="LIAE01006770">
    <property type="protein sequence ID" value="PAV85449.1"/>
    <property type="molecule type" value="Genomic_DNA"/>
</dbReference>
<evidence type="ECO:0000256" key="2">
    <source>
        <dbReference type="SAM" id="MobiDB-lite"/>
    </source>
</evidence>
<dbReference type="AlphaFoldDB" id="A0A2A2LH08"/>
<feature type="region of interest" description="Disordered" evidence="2">
    <location>
        <begin position="577"/>
        <end position="609"/>
    </location>
</feature>
<name>A0A2A2LH08_9BILA</name>
<dbReference type="OrthoDB" id="19923at2759"/>
<comment type="caution">
    <text evidence="4">The sequence shown here is derived from an EMBL/GenBank/DDBJ whole genome shotgun (WGS) entry which is preliminary data.</text>
</comment>
<dbReference type="GO" id="GO:0007165">
    <property type="term" value="P:signal transduction"/>
    <property type="evidence" value="ECO:0007669"/>
    <property type="project" value="InterPro"/>
</dbReference>
<dbReference type="STRING" id="2018661.A0A2A2LH08"/>
<keyword evidence="5" id="KW-1185">Reference proteome</keyword>